<dbReference type="InterPro" id="IPR036388">
    <property type="entry name" value="WH-like_DNA-bd_sf"/>
</dbReference>
<dbReference type="CDD" id="cd05466">
    <property type="entry name" value="PBP2_LTTR_substrate"/>
    <property type="match status" value="1"/>
</dbReference>
<dbReference type="PRINTS" id="PR00039">
    <property type="entry name" value="HTHLYSR"/>
</dbReference>
<dbReference type="Proteomes" id="UP000239539">
    <property type="component" value="Unassembled WGS sequence"/>
</dbReference>
<dbReference type="RefSeq" id="WP_105930777.1">
    <property type="nucleotide sequence ID" value="NZ_PVNO01000024.1"/>
</dbReference>
<evidence type="ECO:0000256" key="1">
    <source>
        <dbReference type="ARBA" id="ARBA00009437"/>
    </source>
</evidence>
<dbReference type="Gene3D" id="1.10.10.10">
    <property type="entry name" value="Winged helix-like DNA-binding domain superfamily/Winged helix DNA-binding domain"/>
    <property type="match status" value="1"/>
</dbReference>
<dbReference type="Gene3D" id="3.40.190.290">
    <property type="match status" value="1"/>
</dbReference>
<dbReference type="InterPro" id="IPR005119">
    <property type="entry name" value="LysR_subst-bd"/>
</dbReference>
<dbReference type="InterPro" id="IPR000847">
    <property type="entry name" value="LysR_HTH_N"/>
</dbReference>
<dbReference type="PROSITE" id="PS50931">
    <property type="entry name" value="HTH_LYSR"/>
    <property type="match status" value="1"/>
</dbReference>
<comment type="similarity">
    <text evidence="1">Belongs to the LysR transcriptional regulatory family.</text>
</comment>
<evidence type="ECO:0000313" key="6">
    <source>
        <dbReference type="EMBL" id="PRO69469.1"/>
    </source>
</evidence>
<evidence type="ECO:0000256" key="4">
    <source>
        <dbReference type="ARBA" id="ARBA00023163"/>
    </source>
</evidence>
<dbReference type="SUPFAM" id="SSF46785">
    <property type="entry name" value="Winged helix' DNA-binding domain"/>
    <property type="match status" value="1"/>
</dbReference>
<proteinExistence type="inferred from homology"/>
<feature type="domain" description="HTH lysR-type" evidence="5">
    <location>
        <begin position="4"/>
        <end position="61"/>
    </location>
</feature>
<sequence length="299" mass="33450">MARMNYHHLYYFWRVANTGNLTQVANEIHLSQSAISAQLKQFQENLGVSLLKREGRKLILTSQGKQVLEYADEIFSKGEELENLINKGIPSQSSHVAIGVLSNLSRNFVESFTLPLINDKFTTFSLQTAGLSNLLDGLSSFRFDIILTNHNIELGQQKGIWHSELVSRQAIEIIGPAKPRKARKFPQSYADASWVLPSQNSEIRSAFSIACARAQYTPNVKAETNDMAMLRLLARDSGAYSVMPSVVVRDEVANGLLYVQQSLPDAYEHFYAVTLAKKKITPQVQKLIDNAKSDITVMT</sequence>
<comment type="caution">
    <text evidence="6">The sequence shown here is derived from an EMBL/GenBank/DDBJ whole genome shotgun (WGS) entry which is preliminary data.</text>
</comment>
<dbReference type="EMBL" id="PVNO01000024">
    <property type="protein sequence ID" value="PRO69469.1"/>
    <property type="molecule type" value="Genomic_DNA"/>
</dbReference>
<accession>A0ABX5CPG9</accession>
<gene>
    <name evidence="6" type="ORF">C6Y39_08175</name>
</gene>
<protein>
    <submittedName>
        <fullName evidence="6">LysR family transcriptional regulator</fullName>
    </submittedName>
</protein>
<evidence type="ECO:0000313" key="7">
    <source>
        <dbReference type="Proteomes" id="UP000239539"/>
    </source>
</evidence>
<keyword evidence="2" id="KW-0805">Transcription regulation</keyword>
<keyword evidence="7" id="KW-1185">Reference proteome</keyword>
<dbReference type="Pfam" id="PF03466">
    <property type="entry name" value="LysR_substrate"/>
    <property type="match status" value="1"/>
</dbReference>
<organism evidence="6 7">
    <name type="scientific">Alteromonas gracilis</name>
    <dbReference type="NCBI Taxonomy" id="1479524"/>
    <lineage>
        <taxon>Bacteria</taxon>
        <taxon>Pseudomonadati</taxon>
        <taxon>Pseudomonadota</taxon>
        <taxon>Gammaproteobacteria</taxon>
        <taxon>Alteromonadales</taxon>
        <taxon>Alteromonadaceae</taxon>
        <taxon>Alteromonas/Salinimonas group</taxon>
        <taxon>Alteromonas</taxon>
    </lineage>
</organism>
<evidence type="ECO:0000256" key="3">
    <source>
        <dbReference type="ARBA" id="ARBA00023125"/>
    </source>
</evidence>
<keyword evidence="4" id="KW-0804">Transcription</keyword>
<dbReference type="PANTHER" id="PTHR30126">
    <property type="entry name" value="HTH-TYPE TRANSCRIPTIONAL REGULATOR"/>
    <property type="match status" value="1"/>
</dbReference>
<dbReference type="InterPro" id="IPR036390">
    <property type="entry name" value="WH_DNA-bd_sf"/>
</dbReference>
<dbReference type="SUPFAM" id="SSF53850">
    <property type="entry name" value="Periplasmic binding protein-like II"/>
    <property type="match status" value="1"/>
</dbReference>
<keyword evidence="3" id="KW-0238">DNA-binding</keyword>
<dbReference type="Pfam" id="PF00126">
    <property type="entry name" value="HTH_1"/>
    <property type="match status" value="1"/>
</dbReference>
<reference evidence="7" key="1">
    <citation type="journal article" date="2020" name="Int. J. Syst. Evol. Microbiol.">
        <title>Alteromonas alba sp. nov., a marine bacterium isolated from the seawater of the West Pacific Ocean.</title>
        <authorList>
            <person name="Sun C."/>
            <person name="Wu Y.-H."/>
            <person name="Xamxidin M."/>
            <person name="Cheng H."/>
            <person name="Xu X.-W."/>
        </authorList>
    </citation>
    <scope>NUCLEOTIDE SEQUENCE [LARGE SCALE GENOMIC DNA]</scope>
    <source>
        <strain evidence="7">9a2</strain>
    </source>
</reference>
<evidence type="ECO:0000256" key="2">
    <source>
        <dbReference type="ARBA" id="ARBA00023015"/>
    </source>
</evidence>
<dbReference type="PANTHER" id="PTHR30126:SF98">
    <property type="entry name" value="HTH-TYPE TRANSCRIPTIONAL ACTIVATOR BAUR"/>
    <property type="match status" value="1"/>
</dbReference>
<name>A0ABX5CPG9_9ALTE</name>
<evidence type="ECO:0000259" key="5">
    <source>
        <dbReference type="PROSITE" id="PS50931"/>
    </source>
</evidence>